<dbReference type="Proteomes" id="UP001524473">
    <property type="component" value="Unassembled WGS sequence"/>
</dbReference>
<evidence type="ECO:0008006" key="3">
    <source>
        <dbReference type="Google" id="ProtNLM"/>
    </source>
</evidence>
<dbReference type="GeneID" id="90534098"/>
<dbReference type="Gene3D" id="6.20.350.10">
    <property type="match status" value="1"/>
</dbReference>
<proteinExistence type="predicted"/>
<dbReference type="RefSeq" id="WP_066866524.1">
    <property type="nucleotide sequence ID" value="NZ_CABKVV010000014.1"/>
</dbReference>
<accession>A0ABT1S0D8</accession>
<gene>
    <name evidence="1" type="ORF">NE695_10820</name>
</gene>
<protein>
    <recommendedName>
        <fullName evidence="3">Ryanodine receptor Ryr domain-containing protein</fullName>
    </recommendedName>
</protein>
<evidence type="ECO:0000313" key="2">
    <source>
        <dbReference type="Proteomes" id="UP001524473"/>
    </source>
</evidence>
<dbReference type="EMBL" id="JANFZH010000023">
    <property type="protein sequence ID" value="MCQ4840402.1"/>
    <property type="molecule type" value="Genomic_DNA"/>
</dbReference>
<comment type="caution">
    <text evidence="1">The sequence shown here is derived from an EMBL/GenBank/DDBJ whole genome shotgun (WGS) entry which is preliminary data.</text>
</comment>
<sequence>MTRQEAINHLKNDWFRSLGGQLCVDGDKIDNFLEAVGMGIKELSIPESSNQAQIEKEKNEPLSEERFEEICEAVHNGWWEEKKRQGVTDHPDMIPYSELSEEVKEYDRVTTRRVLDALGLAYRRKPKEAE</sequence>
<organism evidence="1 2">
    <name type="scientific">Neglectibacter timonensis</name>
    <dbReference type="NCBI Taxonomy" id="1776382"/>
    <lineage>
        <taxon>Bacteria</taxon>
        <taxon>Bacillati</taxon>
        <taxon>Bacillota</taxon>
        <taxon>Clostridia</taxon>
        <taxon>Eubacteriales</taxon>
        <taxon>Oscillospiraceae</taxon>
        <taxon>Neglectibacter</taxon>
    </lineage>
</organism>
<name>A0ABT1S0D8_9FIRM</name>
<reference evidence="1 2" key="1">
    <citation type="submission" date="2022-06" db="EMBL/GenBank/DDBJ databases">
        <title>Isolation of gut microbiota from human fecal samples.</title>
        <authorList>
            <person name="Pamer E.G."/>
            <person name="Barat B."/>
            <person name="Waligurski E."/>
            <person name="Medina S."/>
            <person name="Paddock L."/>
            <person name="Mostad J."/>
        </authorList>
    </citation>
    <scope>NUCLEOTIDE SEQUENCE [LARGE SCALE GENOMIC DNA]</scope>
    <source>
        <strain evidence="1 2">DFI.9.73</strain>
    </source>
</reference>
<keyword evidence="2" id="KW-1185">Reference proteome</keyword>
<evidence type="ECO:0000313" key="1">
    <source>
        <dbReference type="EMBL" id="MCQ4840402.1"/>
    </source>
</evidence>